<evidence type="ECO:0000313" key="2">
    <source>
        <dbReference type="EMBL" id="OCH89757.1"/>
    </source>
</evidence>
<evidence type="ECO:0008006" key="4">
    <source>
        <dbReference type="Google" id="ProtNLM"/>
    </source>
</evidence>
<dbReference type="InterPro" id="IPR029063">
    <property type="entry name" value="SAM-dependent_MTases_sf"/>
</dbReference>
<dbReference type="Pfam" id="PF10294">
    <property type="entry name" value="Methyltransf_16"/>
    <property type="match status" value="1"/>
</dbReference>
<name>A0A8E2DJU9_9APHY</name>
<feature type="compositionally biased region" description="Acidic residues" evidence="1">
    <location>
        <begin position="84"/>
        <end position="100"/>
    </location>
</feature>
<protein>
    <recommendedName>
        <fullName evidence="4">S-adenosylmethionine-dependent methyltransferase</fullName>
    </recommendedName>
</protein>
<dbReference type="OrthoDB" id="433955at2759"/>
<dbReference type="Proteomes" id="UP000250043">
    <property type="component" value="Unassembled WGS sequence"/>
</dbReference>
<sequence>MAVQTSQNLCVRPVAPTSSLPPLSRLASITPTQIVHTLDNLRAIYIDPIPCSPLQKKSLLSKAPMLPKHVLHDTSVPDSGYASAEEDEDEDDVTSEDAPFDVDTLRADTFERDHAIRWLTSFTARSDIWLSASDSDTDADARASLVDDAAALLSSFTSEEEEGDEAITRPFDFPKGEADGTVHVELNDAPLLNDDHTSVGLQSWASAIILAERMCTAPSTFGLSASSLKTTQAESGGPRVLELGAGTGLLSIVAAKLFETDDSVTPTIVATDYHPSVLANLSVNIEINFPSASPSPVSVLPLDWEHPVYDGTLAAPFDAVLAADCVYHPSHARWIRDCVTDTLARPHGVFWMIMALRLTGRHEGMYETVEAVFPRANAGTGAGSEAEGKRDGLRLAILDVQHLGRKEGVGRVDEGGYRLFKIGWVPC</sequence>
<dbReference type="EMBL" id="KV722420">
    <property type="protein sequence ID" value="OCH89757.1"/>
    <property type="molecule type" value="Genomic_DNA"/>
</dbReference>
<dbReference type="InterPro" id="IPR019410">
    <property type="entry name" value="Methyltransf_16"/>
</dbReference>
<dbReference type="CDD" id="cd02440">
    <property type="entry name" value="AdoMet_MTases"/>
    <property type="match status" value="1"/>
</dbReference>
<gene>
    <name evidence="2" type="ORF">OBBRIDRAFT_793983</name>
</gene>
<accession>A0A8E2DJU9</accession>
<dbReference type="SUPFAM" id="SSF53335">
    <property type="entry name" value="S-adenosyl-L-methionine-dependent methyltransferases"/>
    <property type="match status" value="1"/>
</dbReference>
<dbReference type="AlphaFoldDB" id="A0A8E2DJU9"/>
<dbReference type="Gene3D" id="3.40.50.150">
    <property type="entry name" value="Vaccinia Virus protein VP39"/>
    <property type="match status" value="1"/>
</dbReference>
<dbReference type="GO" id="GO:0008757">
    <property type="term" value="F:S-adenosylmethionine-dependent methyltransferase activity"/>
    <property type="evidence" value="ECO:0007669"/>
    <property type="project" value="UniProtKB-ARBA"/>
</dbReference>
<proteinExistence type="predicted"/>
<evidence type="ECO:0000313" key="3">
    <source>
        <dbReference type="Proteomes" id="UP000250043"/>
    </source>
</evidence>
<organism evidence="2 3">
    <name type="scientific">Obba rivulosa</name>
    <dbReference type="NCBI Taxonomy" id="1052685"/>
    <lineage>
        <taxon>Eukaryota</taxon>
        <taxon>Fungi</taxon>
        <taxon>Dikarya</taxon>
        <taxon>Basidiomycota</taxon>
        <taxon>Agaricomycotina</taxon>
        <taxon>Agaricomycetes</taxon>
        <taxon>Polyporales</taxon>
        <taxon>Gelatoporiaceae</taxon>
        <taxon>Obba</taxon>
    </lineage>
</organism>
<feature type="region of interest" description="Disordered" evidence="1">
    <location>
        <begin position="71"/>
        <end position="100"/>
    </location>
</feature>
<keyword evidence="3" id="KW-1185">Reference proteome</keyword>
<reference evidence="2 3" key="1">
    <citation type="submission" date="2016-07" db="EMBL/GenBank/DDBJ databases">
        <title>Draft genome of the white-rot fungus Obba rivulosa 3A-2.</title>
        <authorList>
            <consortium name="DOE Joint Genome Institute"/>
            <person name="Miettinen O."/>
            <person name="Riley R."/>
            <person name="Acob R."/>
            <person name="Barry K."/>
            <person name="Cullen D."/>
            <person name="De Vries R."/>
            <person name="Hainaut M."/>
            <person name="Hatakka A."/>
            <person name="Henrissat B."/>
            <person name="Hilden K."/>
            <person name="Kuo R."/>
            <person name="Labutti K."/>
            <person name="Lipzen A."/>
            <person name="Makela M.R."/>
            <person name="Sandor L."/>
            <person name="Spatafora J.W."/>
            <person name="Grigoriev I.V."/>
            <person name="Hibbett D.S."/>
        </authorList>
    </citation>
    <scope>NUCLEOTIDE SEQUENCE [LARGE SCALE GENOMIC DNA]</scope>
    <source>
        <strain evidence="2 3">3A-2</strain>
    </source>
</reference>
<evidence type="ECO:0000256" key="1">
    <source>
        <dbReference type="SAM" id="MobiDB-lite"/>
    </source>
</evidence>
<dbReference type="PANTHER" id="PTHR14614">
    <property type="entry name" value="HEPATOCELLULAR CARCINOMA-ASSOCIATED ANTIGEN"/>
    <property type="match status" value="1"/>
</dbReference>